<dbReference type="KEGG" id="ang:An01g06980"/>
<keyword evidence="1" id="KW-1133">Transmembrane helix</keyword>
<keyword evidence="1" id="KW-0812">Transmembrane</keyword>
<organism evidence="2">
    <name type="scientific">Aspergillus niger</name>
    <dbReference type="NCBI Taxonomy" id="5061"/>
    <lineage>
        <taxon>Eukaryota</taxon>
        <taxon>Fungi</taxon>
        <taxon>Dikarya</taxon>
        <taxon>Ascomycota</taxon>
        <taxon>Pezizomycotina</taxon>
        <taxon>Eurotiomycetes</taxon>
        <taxon>Eurotiomycetidae</taxon>
        <taxon>Eurotiales</taxon>
        <taxon>Aspergillaceae</taxon>
        <taxon>Aspergillus</taxon>
        <taxon>Aspergillus subgen. Circumdati</taxon>
    </lineage>
</organism>
<dbReference type="VEuPathDB" id="FungiDB:An01g06980"/>
<evidence type="ECO:0000256" key="1">
    <source>
        <dbReference type="SAM" id="Phobius"/>
    </source>
</evidence>
<name>A0AAJ8BVV7_ASPNG</name>
<proteinExistence type="predicted"/>
<dbReference type="AlphaFoldDB" id="A0AAJ8BVV7"/>
<reference evidence="2" key="2">
    <citation type="submission" date="2025-08" db="UniProtKB">
        <authorList>
            <consortium name="RefSeq"/>
        </authorList>
    </citation>
    <scope>IDENTIFICATION</scope>
</reference>
<sequence>MDFCMSLHDDITSALGVKVSRPALYIYSIAGLQVDAVGGAVANVYLRQAEPMVFNP</sequence>
<feature type="transmembrane region" description="Helical" evidence="1">
    <location>
        <begin position="24"/>
        <end position="46"/>
    </location>
</feature>
<protein>
    <submittedName>
        <fullName evidence="2">Uncharacterized protein</fullName>
    </submittedName>
</protein>
<evidence type="ECO:0000313" key="2">
    <source>
        <dbReference type="RefSeq" id="XP_059603210.1"/>
    </source>
</evidence>
<dbReference type="RefSeq" id="XP_059603210.1">
    <property type="nucleotide sequence ID" value="XM_059749029.1"/>
</dbReference>
<accession>A0AAJ8BVV7</accession>
<gene>
    <name evidence="2" type="ORF">An01g06980</name>
</gene>
<reference evidence="2" key="1">
    <citation type="submission" date="2025-02" db="EMBL/GenBank/DDBJ databases">
        <authorList>
            <consortium name="NCBI Genome Project"/>
        </authorList>
    </citation>
    <scope>NUCLEOTIDE SEQUENCE</scope>
</reference>
<keyword evidence="1" id="KW-0472">Membrane</keyword>
<dbReference type="GeneID" id="84589990"/>